<name>A0A368VAX6_9BACT</name>
<dbReference type="InterPro" id="IPR012334">
    <property type="entry name" value="Pectin_lyas_fold"/>
</dbReference>
<dbReference type="PANTHER" id="PTHR31339:SF9">
    <property type="entry name" value="PLASMIN AND FIBRONECTIN-BINDING PROTEIN A"/>
    <property type="match status" value="1"/>
</dbReference>
<reference evidence="6 7" key="1">
    <citation type="submission" date="2018-07" db="EMBL/GenBank/DDBJ databases">
        <title>Freshwater and sediment microbial communities from various areas in North America, analyzing microbe dynamics in response to fracking.</title>
        <authorList>
            <person name="Lamendella R."/>
        </authorList>
    </citation>
    <scope>NUCLEOTIDE SEQUENCE [LARGE SCALE GENOMIC DNA]</scope>
    <source>
        <strain evidence="6 7">160A</strain>
    </source>
</reference>
<accession>A0A368VAX6</accession>
<dbReference type="InterPro" id="IPR011050">
    <property type="entry name" value="Pectin_lyase_fold/virulence"/>
</dbReference>
<keyword evidence="2 4" id="KW-0378">Hydrolase</keyword>
<evidence type="ECO:0000259" key="5">
    <source>
        <dbReference type="Pfam" id="PF12708"/>
    </source>
</evidence>
<dbReference type="EMBL" id="QPIZ01000007">
    <property type="protein sequence ID" value="RCW36814.1"/>
    <property type="molecule type" value="Genomic_DNA"/>
</dbReference>
<proteinExistence type="inferred from homology"/>
<evidence type="ECO:0000256" key="1">
    <source>
        <dbReference type="ARBA" id="ARBA00008834"/>
    </source>
</evidence>
<comment type="similarity">
    <text evidence="1 4">Belongs to the glycosyl hydrolase 28 family.</text>
</comment>
<dbReference type="SUPFAM" id="SSF51126">
    <property type="entry name" value="Pectin lyase-like"/>
    <property type="match status" value="1"/>
</dbReference>
<dbReference type="RefSeq" id="WP_114436811.1">
    <property type="nucleotide sequence ID" value="NZ_QPIZ01000007.1"/>
</dbReference>
<evidence type="ECO:0000313" key="6">
    <source>
        <dbReference type="EMBL" id="RCW36814.1"/>
    </source>
</evidence>
<dbReference type="Gene3D" id="2.160.20.10">
    <property type="entry name" value="Single-stranded right-handed beta-helix, Pectin lyase-like"/>
    <property type="match status" value="1"/>
</dbReference>
<dbReference type="Pfam" id="PF00295">
    <property type="entry name" value="Glyco_hydro_28"/>
    <property type="match status" value="1"/>
</dbReference>
<evidence type="ECO:0000256" key="2">
    <source>
        <dbReference type="ARBA" id="ARBA00022801"/>
    </source>
</evidence>
<dbReference type="Proteomes" id="UP000252733">
    <property type="component" value="Unassembled WGS sequence"/>
</dbReference>
<dbReference type="InterPro" id="IPR000743">
    <property type="entry name" value="Glyco_hydro_28"/>
</dbReference>
<comment type="caution">
    <text evidence="6">The sequence shown here is derived from an EMBL/GenBank/DDBJ whole genome shotgun (WGS) entry which is preliminary data.</text>
</comment>
<keyword evidence="3 4" id="KW-0326">Glycosidase</keyword>
<dbReference type="PROSITE" id="PS51257">
    <property type="entry name" value="PROKAR_LIPOPROTEIN"/>
    <property type="match status" value="1"/>
</dbReference>
<feature type="domain" description="Rhamnogalacturonase A/B/Epimerase-like pectate lyase" evidence="5">
    <location>
        <begin position="74"/>
        <end position="128"/>
    </location>
</feature>
<keyword evidence="7" id="KW-1185">Reference proteome</keyword>
<evidence type="ECO:0000256" key="4">
    <source>
        <dbReference type="RuleBase" id="RU361169"/>
    </source>
</evidence>
<dbReference type="AlphaFoldDB" id="A0A368VAX6"/>
<dbReference type="InterPro" id="IPR024535">
    <property type="entry name" value="RHGA/B-epi-like_pectate_lyase"/>
</dbReference>
<gene>
    <name evidence="6" type="ORF">DFO77_107105</name>
</gene>
<protein>
    <submittedName>
        <fullName evidence="6">Polygalacturonase</fullName>
    </submittedName>
</protein>
<evidence type="ECO:0000313" key="7">
    <source>
        <dbReference type="Proteomes" id="UP000252733"/>
    </source>
</evidence>
<organism evidence="6 7">
    <name type="scientific">Marinilabilia salmonicolor</name>
    <dbReference type="NCBI Taxonomy" id="989"/>
    <lineage>
        <taxon>Bacteria</taxon>
        <taxon>Pseudomonadati</taxon>
        <taxon>Bacteroidota</taxon>
        <taxon>Bacteroidia</taxon>
        <taxon>Marinilabiliales</taxon>
        <taxon>Marinilabiliaceae</taxon>
        <taxon>Marinilabilia</taxon>
    </lineage>
</organism>
<evidence type="ECO:0000256" key="3">
    <source>
        <dbReference type="ARBA" id="ARBA00023295"/>
    </source>
</evidence>
<dbReference type="InterPro" id="IPR051801">
    <property type="entry name" value="GH28_Enzymes"/>
</dbReference>
<dbReference type="InterPro" id="IPR006626">
    <property type="entry name" value="PbH1"/>
</dbReference>
<dbReference type="GO" id="GO:0004650">
    <property type="term" value="F:polygalacturonase activity"/>
    <property type="evidence" value="ECO:0007669"/>
    <property type="project" value="InterPro"/>
</dbReference>
<dbReference type="Pfam" id="PF12708">
    <property type="entry name" value="Pect-lyase_RHGA_epim"/>
    <property type="match status" value="1"/>
</dbReference>
<dbReference type="SMART" id="SM00710">
    <property type="entry name" value="PbH1"/>
    <property type="match status" value="4"/>
</dbReference>
<sequence length="498" mass="55128">MEKRKIIQIFILLFVSVACGSLEKMNSGKKGDDIFIDAEFNIENARQQEANGWAKMAEIIVRINPPSFPDNIVELTEFGGKGDGKTDNLPFFEKAIISLAEKGGGKLVVSPGTYWVDGPIVMKSNIHIEIQQNAIIRFSSNPASYTPLVKQRWEGTVCYNYSPLINGHNLTNIALTGEGTIDGAGGDWSRSWKEKQEPDKAILRKMGHDRIPDEQRVFGNGFLDLDGDGKDDGYGDGEPHYLRPSLIQFYECENILLEGLTITGSPFWTVHPVFCKNVIGRNLTITSDGSPNDDGFDPESCEDVLIEGCIINTRDDAISVKAGRDQDAWNRPPSRNIIVRNNTLISGANAFCIGSEMSGGVENVFVENNTIVKGGNALKFKSNLDRGGFIRSVFIRNINVSSCKQSLVDFTTDYHGYRGGNYPVDFRDIYISGVTCENVGRMAFEIVGVESKPIQRVYLNNIQVQKADRTSNIKYAKDILFHEVTVDGDLVVAEAFPL</sequence>
<dbReference type="PANTHER" id="PTHR31339">
    <property type="entry name" value="PECTIN LYASE-RELATED"/>
    <property type="match status" value="1"/>
</dbReference>
<dbReference type="GO" id="GO:0005975">
    <property type="term" value="P:carbohydrate metabolic process"/>
    <property type="evidence" value="ECO:0007669"/>
    <property type="project" value="InterPro"/>
</dbReference>